<sequence>MNVLVVSAHPSPTSFNATLAATVISTVSELGHVVRHRDLYAENFDPVFSAYERLHHVGDLSEKLETLTTLRPHVEDLQWCESIVFIYPTWWSSQPAILKGWIDRILMNEVAWVLPDGAARIKPLLTQIRRIVVVTTHGSSKLVNALEGEPGKRTMFRSVRLMMHRRTRCSWIAMYGLDNATDAERKRFTETVMRRTRRAFS</sequence>
<keyword evidence="2" id="KW-0560">Oxidoreductase</keyword>
<organism evidence="4">
    <name type="scientific">freshwater metagenome</name>
    <dbReference type="NCBI Taxonomy" id="449393"/>
    <lineage>
        <taxon>unclassified sequences</taxon>
        <taxon>metagenomes</taxon>
        <taxon>ecological metagenomes</taxon>
    </lineage>
</organism>
<evidence type="ECO:0000256" key="2">
    <source>
        <dbReference type="ARBA" id="ARBA00023002"/>
    </source>
</evidence>
<dbReference type="InterPro" id="IPR003680">
    <property type="entry name" value="Flavodoxin_fold"/>
</dbReference>
<reference evidence="4" key="1">
    <citation type="submission" date="2014-06" db="EMBL/GenBank/DDBJ databases">
        <title>Key roles for freshwater Actinobacteria revealed by deep metagenomic sequencing.</title>
        <authorList>
            <person name="Ghai R."/>
            <person name="Mizuno C.M."/>
            <person name="Picazo A."/>
            <person name="Camacho A."/>
            <person name="Rodriguez-Valera F."/>
        </authorList>
    </citation>
    <scope>NUCLEOTIDE SEQUENCE</scope>
</reference>
<dbReference type="GO" id="GO:0003955">
    <property type="term" value="F:NAD(P)H dehydrogenase (quinone) activity"/>
    <property type="evidence" value="ECO:0007669"/>
    <property type="project" value="TreeGrafter"/>
</dbReference>
<gene>
    <name evidence="4" type="ORF">GM51_18785</name>
</gene>
<dbReference type="PANTHER" id="PTHR10204">
    <property type="entry name" value="NAD P H OXIDOREDUCTASE-RELATED"/>
    <property type="match status" value="1"/>
</dbReference>
<dbReference type="GO" id="GO:0005829">
    <property type="term" value="C:cytosol"/>
    <property type="evidence" value="ECO:0007669"/>
    <property type="project" value="TreeGrafter"/>
</dbReference>
<evidence type="ECO:0000256" key="1">
    <source>
        <dbReference type="ARBA" id="ARBA00006252"/>
    </source>
</evidence>
<evidence type="ECO:0000313" key="4">
    <source>
        <dbReference type="EMBL" id="KGA13810.1"/>
    </source>
</evidence>
<dbReference type="SUPFAM" id="SSF52218">
    <property type="entry name" value="Flavoproteins"/>
    <property type="match status" value="1"/>
</dbReference>
<dbReference type="Pfam" id="PF02525">
    <property type="entry name" value="Flavodoxin_2"/>
    <property type="match status" value="1"/>
</dbReference>
<dbReference type="EMBL" id="JNSL01000171">
    <property type="protein sequence ID" value="KGA13810.1"/>
    <property type="molecule type" value="Genomic_DNA"/>
</dbReference>
<comment type="caution">
    <text evidence="4">The sequence shown here is derived from an EMBL/GenBank/DDBJ whole genome shotgun (WGS) entry which is preliminary data.</text>
</comment>
<feature type="domain" description="Flavodoxin-like fold" evidence="3">
    <location>
        <begin position="1"/>
        <end position="162"/>
    </location>
</feature>
<dbReference type="InterPro" id="IPR051545">
    <property type="entry name" value="NAD(P)H_dehydrogenase_qn"/>
</dbReference>
<evidence type="ECO:0000259" key="3">
    <source>
        <dbReference type="Pfam" id="PF02525"/>
    </source>
</evidence>
<dbReference type="Gene3D" id="3.40.50.360">
    <property type="match status" value="1"/>
</dbReference>
<proteinExistence type="inferred from homology"/>
<comment type="similarity">
    <text evidence="1">Belongs to the NAD(P)H dehydrogenase (quinone) family.</text>
</comment>
<protein>
    <recommendedName>
        <fullName evidence="3">Flavodoxin-like fold domain-containing protein</fullName>
    </recommendedName>
</protein>
<dbReference type="AlphaFoldDB" id="A0A094PPZ2"/>
<accession>A0A094PPZ2</accession>
<name>A0A094PPZ2_9ZZZZ</name>
<dbReference type="PANTHER" id="PTHR10204:SF34">
    <property type="entry name" value="NAD(P)H DEHYDROGENASE [QUINONE] 1 ISOFORM 1"/>
    <property type="match status" value="1"/>
</dbReference>
<dbReference type="InterPro" id="IPR029039">
    <property type="entry name" value="Flavoprotein-like_sf"/>
</dbReference>